<keyword evidence="2" id="KW-1185">Reference proteome</keyword>
<organism evidence="1 2">
    <name type="scientific">Acanthoscelides obtectus</name>
    <name type="common">Bean weevil</name>
    <name type="synonym">Bruchus obtectus</name>
    <dbReference type="NCBI Taxonomy" id="200917"/>
    <lineage>
        <taxon>Eukaryota</taxon>
        <taxon>Metazoa</taxon>
        <taxon>Ecdysozoa</taxon>
        <taxon>Arthropoda</taxon>
        <taxon>Hexapoda</taxon>
        <taxon>Insecta</taxon>
        <taxon>Pterygota</taxon>
        <taxon>Neoptera</taxon>
        <taxon>Endopterygota</taxon>
        <taxon>Coleoptera</taxon>
        <taxon>Polyphaga</taxon>
        <taxon>Cucujiformia</taxon>
        <taxon>Chrysomeloidea</taxon>
        <taxon>Chrysomelidae</taxon>
        <taxon>Bruchinae</taxon>
        <taxon>Bruchini</taxon>
        <taxon>Acanthoscelides</taxon>
    </lineage>
</organism>
<name>A0A9P0K690_ACAOB</name>
<sequence>MPFILCCRSNWNIPL</sequence>
<evidence type="ECO:0000313" key="1">
    <source>
        <dbReference type="EMBL" id="CAH1967982.1"/>
    </source>
</evidence>
<dbReference type="Proteomes" id="UP001152888">
    <property type="component" value="Unassembled WGS sequence"/>
</dbReference>
<comment type="caution">
    <text evidence="1">The sequence shown here is derived from an EMBL/GenBank/DDBJ whole genome shotgun (WGS) entry which is preliminary data.</text>
</comment>
<protein>
    <submittedName>
        <fullName evidence="1">Uncharacterized protein</fullName>
    </submittedName>
</protein>
<dbReference type="EMBL" id="CAKOFQ010006750">
    <property type="protein sequence ID" value="CAH1967982.1"/>
    <property type="molecule type" value="Genomic_DNA"/>
</dbReference>
<gene>
    <name evidence="1" type="ORF">ACAOBT_LOCUS7633</name>
</gene>
<evidence type="ECO:0000313" key="2">
    <source>
        <dbReference type="Proteomes" id="UP001152888"/>
    </source>
</evidence>
<accession>A0A9P0K690</accession>
<reference evidence="1" key="1">
    <citation type="submission" date="2022-03" db="EMBL/GenBank/DDBJ databases">
        <authorList>
            <person name="Sayadi A."/>
        </authorList>
    </citation>
    <scope>NUCLEOTIDE SEQUENCE</scope>
</reference>
<proteinExistence type="predicted"/>